<feature type="coiled-coil region" evidence="1">
    <location>
        <begin position="213"/>
        <end position="254"/>
    </location>
</feature>
<reference evidence="3 4" key="1">
    <citation type="journal article" date="2009" name="Science">
        <title>Green evolution and dynamic adaptations revealed by genomes of the marine picoeukaryotes Micromonas.</title>
        <authorList>
            <person name="Worden A.Z."/>
            <person name="Lee J.H."/>
            <person name="Mock T."/>
            <person name="Rouze P."/>
            <person name="Simmons M.P."/>
            <person name="Aerts A.L."/>
            <person name="Allen A.E."/>
            <person name="Cuvelier M.L."/>
            <person name="Derelle E."/>
            <person name="Everett M.V."/>
            <person name="Foulon E."/>
            <person name="Grimwood J."/>
            <person name="Gundlach H."/>
            <person name="Henrissat B."/>
            <person name="Napoli C."/>
            <person name="McDonald S.M."/>
            <person name="Parker M.S."/>
            <person name="Rombauts S."/>
            <person name="Salamov A."/>
            <person name="Von Dassow P."/>
            <person name="Badger J.H."/>
            <person name="Coutinho P.M."/>
            <person name="Demir E."/>
            <person name="Dubchak I."/>
            <person name="Gentemann C."/>
            <person name="Eikrem W."/>
            <person name="Gready J.E."/>
            <person name="John U."/>
            <person name="Lanier W."/>
            <person name="Lindquist E.A."/>
            <person name="Lucas S."/>
            <person name="Mayer K.F."/>
            <person name="Moreau H."/>
            <person name="Not F."/>
            <person name="Otillar R."/>
            <person name="Panaud O."/>
            <person name="Pangilinan J."/>
            <person name="Paulsen I."/>
            <person name="Piegu B."/>
            <person name="Poliakov A."/>
            <person name="Robbens S."/>
            <person name="Schmutz J."/>
            <person name="Toulza E."/>
            <person name="Wyss T."/>
            <person name="Zelensky A."/>
            <person name="Zhou K."/>
            <person name="Armbrust E.V."/>
            <person name="Bhattacharya D."/>
            <person name="Goodenough U.W."/>
            <person name="Van de Peer Y."/>
            <person name="Grigoriev I.V."/>
        </authorList>
    </citation>
    <scope>NUCLEOTIDE SEQUENCE [LARGE SCALE GENOMIC DNA]</scope>
    <source>
        <strain evidence="3 4">CCMP1545</strain>
    </source>
</reference>
<evidence type="ECO:0000313" key="4">
    <source>
        <dbReference type="Proteomes" id="UP000001876"/>
    </source>
</evidence>
<dbReference type="Proteomes" id="UP000001876">
    <property type="component" value="Unassembled WGS sequence"/>
</dbReference>
<protein>
    <submittedName>
        <fullName evidence="3">Predicted protein</fullName>
    </submittedName>
</protein>
<dbReference type="AlphaFoldDB" id="C1MHT0"/>
<feature type="compositionally biased region" description="Low complexity" evidence="2">
    <location>
        <begin position="56"/>
        <end position="69"/>
    </location>
</feature>
<dbReference type="STRING" id="564608.C1MHT0"/>
<keyword evidence="4" id="KW-1185">Reference proteome</keyword>
<organism evidence="4">
    <name type="scientific">Micromonas pusilla (strain CCMP1545)</name>
    <name type="common">Picoplanktonic green alga</name>
    <dbReference type="NCBI Taxonomy" id="564608"/>
    <lineage>
        <taxon>Eukaryota</taxon>
        <taxon>Viridiplantae</taxon>
        <taxon>Chlorophyta</taxon>
        <taxon>Mamiellophyceae</taxon>
        <taxon>Mamiellales</taxon>
        <taxon>Mamiellaceae</taxon>
        <taxon>Micromonas</taxon>
    </lineage>
</organism>
<feature type="region of interest" description="Disordered" evidence="2">
    <location>
        <begin position="32"/>
        <end position="69"/>
    </location>
</feature>
<evidence type="ECO:0000313" key="3">
    <source>
        <dbReference type="EMBL" id="EEH60798.1"/>
    </source>
</evidence>
<keyword evidence="1" id="KW-0175">Coiled coil</keyword>
<gene>
    <name evidence="3" type="ORF">MICPUCDRAFT_50309</name>
</gene>
<accession>C1MHT0</accession>
<sequence length="580" mass="62696">MVIAANSSPVTFALSNASAYDSNARTSDARWAVPRSRANSRPRTRTHLLTSHARQRSSGADGSAARSAGVSGVPRLDAPLGVVASPAIDGVGVVVVVVPARVALGPRRDRRRAVLGVVAARASELDVGVRSPARDGLNMTCAARACGARARGSARVPGDADIAGSPTAALQSVGPVDPIEETERRDGSFVRALRHARRTRGVMSTETESGYRLLQAQRARRAAEDDAQRLAVRLAQLEKEKAKSEKRIRETMERAEAIQRFRKRNEDKRMFKAALTSAREAEIAQSARLLTEQKAEARRLRDETRRAHDNAKREMMMRAKEEREANEKHLKERARVERLANASSKALVKHAHFERKAKKEATARRLETKTREDYERRLMDQHARQREKEDAIAKMAERELALIEELRAKREEQYAAEEALELEASASTSADAFSPGVSVCVVRSFTPGSTPKRAATPGAFSRRGGGGACAVEMSSPRGGRAINDVSVELEKEGPRGGGGDAFDLRGAFGAGDGGGKAAANATRVRSICASLGHDLDVVALSEAMRAMDPDDTGVVEYPAFARWWNADVETRGGGEDGASA</sequence>
<evidence type="ECO:0000256" key="1">
    <source>
        <dbReference type="SAM" id="Coils"/>
    </source>
</evidence>
<dbReference type="RefSeq" id="XP_003055546.1">
    <property type="nucleotide sequence ID" value="XM_003055500.1"/>
</dbReference>
<feature type="coiled-coil region" evidence="1">
    <location>
        <begin position="283"/>
        <end position="339"/>
    </location>
</feature>
<dbReference type="EMBL" id="GG663735">
    <property type="protein sequence ID" value="EEH60798.1"/>
    <property type="molecule type" value="Genomic_DNA"/>
</dbReference>
<dbReference type="PANTHER" id="PTHR37473">
    <property type="entry name" value="EF-HAND DOMAIN-CONTAINING PROTEIN"/>
    <property type="match status" value="1"/>
</dbReference>
<feature type="coiled-coil region" evidence="1">
    <location>
        <begin position="393"/>
        <end position="423"/>
    </location>
</feature>
<name>C1MHT0_MICPC</name>
<dbReference type="KEGG" id="mpp:MICPUCDRAFT_50309"/>
<dbReference type="PANTHER" id="PTHR37473:SF1">
    <property type="entry name" value="EF-HAND DOMAIN-CONTAINING PROTEIN"/>
    <property type="match status" value="1"/>
</dbReference>
<proteinExistence type="predicted"/>
<dbReference type="GeneID" id="9681113"/>
<evidence type="ECO:0000256" key="2">
    <source>
        <dbReference type="SAM" id="MobiDB-lite"/>
    </source>
</evidence>
<dbReference type="eggNOG" id="ENOG502RREG">
    <property type="taxonomic scope" value="Eukaryota"/>
</dbReference>